<comment type="caution">
    <text evidence="9">The sequence shown here is derived from an EMBL/GenBank/DDBJ whole genome shotgun (WGS) entry which is preliminary data.</text>
</comment>
<dbReference type="PROSITE" id="PS50113">
    <property type="entry name" value="PAC"/>
    <property type="match status" value="1"/>
</dbReference>
<sequence length="501" mass="55906">MNTPSSVDVLLVEDSPTDALLIGEALVDITDFTHRLTRAESLTDALAHTQETRFDVVLLDLGLPDSNGIDTFRRFRQVAPETPVLVLTGLTDISVGLVAIQEGAQDYLLKREIEAALLSRAIRYAIERHRAMTALAASEERFQLAVSGASAGLWDWNLRTGQLYLSPHFREIVGHDEDELPSEMQAHYGVIHPEDVEHVMLALRAHTEERRPYDIEYRVRTRAGEYRWIQSRAQALWDESGKAYRMVGWILDVTDRRRANEALRESREELQRLSANIEHIREEEKTRIARELHDDLGQLLTALKIDTARFERAIEDKIDQSSGAALRDIYGLIDHLVASVRRIAADLRPVMLDDLGPIPAINWFIQEFSARHGIVVDAQLDINEVAFNRDSGTEVFRMVQEGLTNIARHSGASEASVAIVREEPFCIVKISDNGRGALADARRNRKSFGLIGMRERAARLGGELSIETAPGQGFALTARLPLAIVETPDVDDAGAAGAVKH</sequence>
<dbReference type="Proteomes" id="UP000235347">
    <property type="component" value="Unassembled WGS sequence"/>
</dbReference>
<keyword evidence="2 9" id="KW-0418">Kinase</keyword>
<dbReference type="SMART" id="SM00086">
    <property type="entry name" value="PAC"/>
    <property type="match status" value="1"/>
</dbReference>
<dbReference type="EMBL" id="PNYB01000001">
    <property type="protein sequence ID" value="PMS28437.1"/>
    <property type="molecule type" value="Genomic_DNA"/>
</dbReference>
<dbReference type="CDD" id="cd00130">
    <property type="entry name" value="PAS"/>
    <property type="match status" value="1"/>
</dbReference>
<dbReference type="InterPro" id="IPR000700">
    <property type="entry name" value="PAS-assoc_C"/>
</dbReference>
<dbReference type="Pfam" id="PF07730">
    <property type="entry name" value="HisKA_3"/>
    <property type="match status" value="1"/>
</dbReference>
<dbReference type="Pfam" id="PF08447">
    <property type="entry name" value="PAS_3"/>
    <property type="match status" value="1"/>
</dbReference>
<accession>A0A2N7WG95</accession>
<dbReference type="InterPro" id="IPR036890">
    <property type="entry name" value="HATPase_C_sf"/>
</dbReference>
<organism evidence="9 10">
    <name type="scientific">Trinickia soli</name>
    <dbReference type="NCBI Taxonomy" id="380675"/>
    <lineage>
        <taxon>Bacteria</taxon>
        <taxon>Pseudomonadati</taxon>
        <taxon>Pseudomonadota</taxon>
        <taxon>Betaproteobacteria</taxon>
        <taxon>Burkholderiales</taxon>
        <taxon>Burkholderiaceae</taxon>
        <taxon>Trinickia</taxon>
    </lineage>
</organism>
<dbReference type="SUPFAM" id="SSF52172">
    <property type="entry name" value="CheY-like"/>
    <property type="match status" value="1"/>
</dbReference>
<dbReference type="Pfam" id="PF00072">
    <property type="entry name" value="Response_reg"/>
    <property type="match status" value="1"/>
</dbReference>
<dbReference type="AlphaFoldDB" id="A0A2N7WG95"/>
<dbReference type="GO" id="GO:0046983">
    <property type="term" value="F:protein dimerization activity"/>
    <property type="evidence" value="ECO:0007669"/>
    <property type="project" value="InterPro"/>
</dbReference>
<dbReference type="GO" id="GO:0016020">
    <property type="term" value="C:membrane"/>
    <property type="evidence" value="ECO:0007669"/>
    <property type="project" value="InterPro"/>
</dbReference>
<dbReference type="PANTHER" id="PTHR24421">
    <property type="entry name" value="NITRATE/NITRITE SENSOR PROTEIN NARX-RELATED"/>
    <property type="match status" value="1"/>
</dbReference>
<dbReference type="InterPro" id="IPR035965">
    <property type="entry name" value="PAS-like_dom_sf"/>
</dbReference>
<proteinExistence type="predicted"/>
<dbReference type="InterPro" id="IPR011006">
    <property type="entry name" value="CheY-like_superfamily"/>
</dbReference>
<dbReference type="InterPro" id="IPR013655">
    <property type="entry name" value="PAS_fold_3"/>
</dbReference>
<dbReference type="GO" id="GO:0000155">
    <property type="term" value="F:phosphorelay sensor kinase activity"/>
    <property type="evidence" value="ECO:0007669"/>
    <property type="project" value="InterPro"/>
</dbReference>
<feature type="domain" description="PAC" evidence="8">
    <location>
        <begin position="213"/>
        <end position="265"/>
    </location>
</feature>
<keyword evidence="10" id="KW-1185">Reference proteome</keyword>
<dbReference type="PANTHER" id="PTHR24421:SF59">
    <property type="entry name" value="OXYGEN SENSOR HISTIDINE KINASE NREB"/>
    <property type="match status" value="1"/>
</dbReference>
<dbReference type="InterPro" id="IPR003594">
    <property type="entry name" value="HATPase_dom"/>
</dbReference>
<dbReference type="NCBIfam" id="TIGR00229">
    <property type="entry name" value="sensory_box"/>
    <property type="match status" value="1"/>
</dbReference>
<reference evidence="9 10" key="1">
    <citation type="submission" date="2018-01" db="EMBL/GenBank/DDBJ databases">
        <title>Whole genome analyses suggest that Burkholderia sensu lato contains two further novel genera in the rhizoxinica-symbiotica group Mycetohabitans gen. nov., and Trinickia gen. nov.: implications for the evolution of diazotrophy and nodulation in the Burkholderiaceae.</title>
        <authorList>
            <person name="Estrada-de los Santos P."/>
            <person name="Palmer M."/>
            <person name="Chavez-Ramirez B."/>
            <person name="Beukes C."/>
            <person name="Steenkamp E.T."/>
            <person name="Hirsch A.M."/>
            <person name="Manyaka P."/>
            <person name="Maluk M."/>
            <person name="Lafos M."/>
            <person name="Crook M."/>
            <person name="Gross E."/>
            <person name="Simon M.F."/>
            <person name="Bueno dos Reis Junior F."/>
            <person name="Poole P.S."/>
            <person name="Venter S.N."/>
            <person name="James E.K."/>
        </authorList>
    </citation>
    <scope>NUCLEOTIDE SEQUENCE [LARGE SCALE GENOMIC DNA]</scope>
    <source>
        <strain evidence="9 10">GP25-8</strain>
    </source>
</reference>
<evidence type="ECO:0000259" key="8">
    <source>
        <dbReference type="PROSITE" id="PS50113"/>
    </source>
</evidence>
<evidence type="ECO:0000313" key="9">
    <source>
        <dbReference type="EMBL" id="PMS28437.1"/>
    </source>
</evidence>
<dbReference type="Pfam" id="PF02518">
    <property type="entry name" value="HATPase_c"/>
    <property type="match status" value="1"/>
</dbReference>
<feature type="modified residue" description="4-aspartylphosphate" evidence="4">
    <location>
        <position position="60"/>
    </location>
</feature>
<dbReference type="InterPro" id="IPR050482">
    <property type="entry name" value="Sensor_HK_TwoCompSys"/>
</dbReference>
<feature type="domain" description="Response regulatory" evidence="6">
    <location>
        <begin position="8"/>
        <end position="125"/>
    </location>
</feature>
<dbReference type="InterPro" id="IPR000014">
    <property type="entry name" value="PAS"/>
</dbReference>
<dbReference type="RefSeq" id="WP_102608026.1">
    <property type="nucleotide sequence ID" value="NZ_CADIKD010000006.1"/>
</dbReference>
<evidence type="ECO:0000256" key="2">
    <source>
        <dbReference type="ARBA" id="ARBA00022777"/>
    </source>
</evidence>
<dbReference type="Gene3D" id="3.30.565.10">
    <property type="entry name" value="Histidine kinase-like ATPase, C-terminal domain"/>
    <property type="match status" value="1"/>
</dbReference>
<evidence type="ECO:0000256" key="5">
    <source>
        <dbReference type="SAM" id="Coils"/>
    </source>
</evidence>
<dbReference type="SMART" id="SM00448">
    <property type="entry name" value="REC"/>
    <property type="match status" value="1"/>
</dbReference>
<dbReference type="PROSITE" id="PS50112">
    <property type="entry name" value="PAS"/>
    <property type="match status" value="1"/>
</dbReference>
<feature type="coiled-coil region" evidence="5">
    <location>
        <begin position="256"/>
        <end position="283"/>
    </location>
</feature>
<keyword evidence="3" id="KW-0902">Two-component regulatory system</keyword>
<evidence type="ECO:0000256" key="4">
    <source>
        <dbReference type="PROSITE-ProRule" id="PRU00169"/>
    </source>
</evidence>
<dbReference type="SUPFAM" id="SSF55874">
    <property type="entry name" value="ATPase domain of HSP90 chaperone/DNA topoisomerase II/histidine kinase"/>
    <property type="match status" value="1"/>
</dbReference>
<evidence type="ECO:0000256" key="3">
    <source>
        <dbReference type="ARBA" id="ARBA00023012"/>
    </source>
</evidence>
<evidence type="ECO:0000313" key="10">
    <source>
        <dbReference type="Proteomes" id="UP000235347"/>
    </source>
</evidence>
<dbReference type="InterPro" id="IPR001789">
    <property type="entry name" value="Sig_transdc_resp-reg_receiver"/>
</dbReference>
<dbReference type="SUPFAM" id="SSF55785">
    <property type="entry name" value="PYP-like sensor domain (PAS domain)"/>
    <property type="match status" value="1"/>
</dbReference>
<evidence type="ECO:0000256" key="1">
    <source>
        <dbReference type="ARBA" id="ARBA00022679"/>
    </source>
</evidence>
<keyword evidence="5" id="KW-0175">Coiled coil</keyword>
<dbReference type="InterPro" id="IPR001610">
    <property type="entry name" value="PAC"/>
</dbReference>
<evidence type="ECO:0000259" key="6">
    <source>
        <dbReference type="PROSITE" id="PS50110"/>
    </source>
</evidence>
<keyword evidence="4" id="KW-0597">Phosphoprotein</keyword>
<dbReference type="InterPro" id="IPR011712">
    <property type="entry name" value="Sig_transdc_His_kin_sub3_dim/P"/>
</dbReference>
<dbReference type="Gene3D" id="3.30.450.20">
    <property type="entry name" value="PAS domain"/>
    <property type="match status" value="1"/>
</dbReference>
<dbReference type="Gene3D" id="1.20.5.1930">
    <property type="match status" value="1"/>
</dbReference>
<protein>
    <submittedName>
        <fullName evidence="9">Histidine kinase</fullName>
    </submittedName>
</protein>
<gene>
    <name evidence="9" type="ORF">C0Z19_01630</name>
</gene>
<dbReference type="CDD" id="cd16917">
    <property type="entry name" value="HATPase_UhpB-NarQ-NarX-like"/>
    <property type="match status" value="1"/>
</dbReference>
<dbReference type="Gene3D" id="3.40.50.2300">
    <property type="match status" value="1"/>
</dbReference>
<feature type="domain" description="PAS" evidence="7">
    <location>
        <begin position="138"/>
        <end position="210"/>
    </location>
</feature>
<name>A0A2N7WG95_9BURK</name>
<evidence type="ECO:0000259" key="7">
    <source>
        <dbReference type="PROSITE" id="PS50112"/>
    </source>
</evidence>
<keyword evidence="1" id="KW-0808">Transferase</keyword>
<dbReference type="SMART" id="SM00091">
    <property type="entry name" value="PAS"/>
    <property type="match status" value="1"/>
</dbReference>
<dbReference type="PROSITE" id="PS50110">
    <property type="entry name" value="RESPONSE_REGULATORY"/>
    <property type="match status" value="1"/>
</dbReference>